<dbReference type="GO" id="GO:0006826">
    <property type="term" value="P:iron ion transport"/>
    <property type="evidence" value="ECO:0007669"/>
    <property type="project" value="TreeGrafter"/>
</dbReference>
<dbReference type="AlphaFoldDB" id="A0A0F7ZRR5"/>
<dbReference type="PANTHER" id="PTHR32361">
    <property type="entry name" value="FERRIC/CUPRIC REDUCTASE TRANSMEMBRANE COMPONENT"/>
    <property type="match status" value="1"/>
</dbReference>
<evidence type="ECO:0000256" key="1">
    <source>
        <dbReference type="ARBA" id="ARBA00022448"/>
    </source>
</evidence>
<keyword evidence="3" id="KW-0472">Membrane</keyword>
<organism evidence="4 5">
    <name type="scientific">Hirsutella minnesotensis 3608</name>
    <dbReference type="NCBI Taxonomy" id="1043627"/>
    <lineage>
        <taxon>Eukaryota</taxon>
        <taxon>Fungi</taxon>
        <taxon>Dikarya</taxon>
        <taxon>Ascomycota</taxon>
        <taxon>Pezizomycotina</taxon>
        <taxon>Sordariomycetes</taxon>
        <taxon>Hypocreomycetidae</taxon>
        <taxon>Hypocreales</taxon>
        <taxon>Ophiocordycipitaceae</taxon>
        <taxon>Hirsutella</taxon>
    </lineage>
</organism>
<feature type="transmembrane region" description="Helical" evidence="3">
    <location>
        <begin position="289"/>
        <end position="310"/>
    </location>
</feature>
<feature type="transmembrane region" description="Helical" evidence="3">
    <location>
        <begin position="149"/>
        <end position="167"/>
    </location>
</feature>
<dbReference type="SUPFAM" id="SSF52343">
    <property type="entry name" value="Ferredoxin reductase-like, C-terminal NADP-linked domain"/>
    <property type="match status" value="1"/>
</dbReference>
<dbReference type="Proteomes" id="UP000054481">
    <property type="component" value="Unassembled WGS sequence"/>
</dbReference>
<dbReference type="Gene3D" id="3.40.50.80">
    <property type="entry name" value="Nucleotide-binding domain of ferredoxin-NADP reductase (FNR) module"/>
    <property type="match status" value="1"/>
</dbReference>
<reference evidence="4 5" key="1">
    <citation type="journal article" date="2014" name="Genome Biol. Evol.">
        <title>Comparative genomics and transcriptomics analyses reveal divergent lifestyle features of nematode endoparasitic fungus Hirsutella minnesotensis.</title>
        <authorList>
            <person name="Lai Y."/>
            <person name="Liu K."/>
            <person name="Zhang X."/>
            <person name="Zhang X."/>
            <person name="Li K."/>
            <person name="Wang N."/>
            <person name="Shu C."/>
            <person name="Wu Y."/>
            <person name="Wang C."/>
            <person name="Bushley K.E."/>
            <person name="Xiang M."/>
            <person name="Liu X."/>
        </authorList>
    </citation>
    <scope>NUCLEOTIDE SEQUENCE [LARGE SCALE GENOMIC DNA]</scope>
    <source>
        <strain evidence="4 5">3608</strain>
    </source>
</reference>
<dbReference type="InterPro" id="IPR051410">
    <property type="entry name" value="Ferric/Cupric_Reductase"/>
</dbReference>
<dbReference type="InterPro" id="IPR039261">
    <property type="entry name" value="FNR_nucleotide-bd"/>
</dbReference>
<dbReference type="GO" id="GO:0006879">
    <property type="term" value="P:intracellular iron ion homeostasis"/>
    <property type="evidence" value="ECO:0007669"/>
    <property type="project" value="TreeGrafter"/>
</dbReference>
<dbReference type="GO" id="GO:0005886">
    <property type="term" value="C:plasma membrane"/>
    <property type="evidence" value="ECO:0007669"/>
    <property type="project" value="TreeGrafter"/>
</dbReference>
<dbReference type="GO" id="GO:0000293">
    <property type="term" value="F:ferric-chelate reductase activity"/>
    <property type="evidence" value="ECO:0007669"/>
    <property type="project" value="TreeGrafter"/>
</dbReference>
<accession>A0A0F7ZRR5</accession>
<evidence type="ECO:0000313" key="5">
    <source>
        <dbReference type="Proteomes" id="UP000054481"/>
    </source>
</evidence>
<feature type="transmembrane region" description="Helical" evidence="3">
    <location>
        <begin position="59"/>
        <end position="85"/>
    </location>
</feature>
<feature type="region of interest" description="Disordered" evidence="2">
    <location>
        <begin position="530"/>
        <end position="556"/>
    </location>
</feature>
<keyword evidence="3" id="KW-0812">Transmembrane</keyword>
<feature type="transmembrane region" description="Helical" evidence="3">
    <location>
        <begin position="97"/>
        <end position="115"/>
    </location>
</feature>
<dbReference type="OrthoDB" id="5244652at2759"/>
<feature type="transmembrane region" description="Helical" evidence="3">
    <location>
        <begin position="121"/>
        <end position="142"/>
    </location>
</feature>
<keyword evidence="3" id="KW-1133">Transmembrane helix</keyword>
<evidence type="ECO:0008006" key="6">
    <source>
        <dbReference type="Google" id="ProtNLM"/>
    </source>
</evidence>
<dbReference type="PANTHER" id="PTHR32361:SF26">
    <property type="entry name" value="FAD-BINDING 8 DOMAIN-CONTAINING PROTEIN-RELATED"/>
    <property type="match status" value="1"/>
</dbReference>
<keyword evidence="5" id="KW-1185">Reference proteome</keyword>
<proteinExistence type="predicted"/>
<dbReference type="GO" id="GO:0015677">
    <property type="term" value="P:copper ion import"/>
    <property type="evidence" value="ECO:0007669"/>
    <property type="project" value="TreeGrafter"/>
</dbReference>
<sequence>MIFIAFLAINLGVILVPSFFPGWVELQRRAALMAVANISPLCMGGRAPIINALNIPRQWYYMIHSWVGVIAVAEAISHSIIALSLRPRPGLLTQTGWSAFGLLLGSVFIALPLLRRCLGKWFLWVHRAASLSAVSLLLAHVLNSARARILIVSTCALWVITTVFRFARLVHCWHTAQIVEVQRTADTVKLDLHLSHPVRIYPGCYFYIFFPSTWYPTRKVFKYNLLHSFTAIAFWHDPQDSSHAVSSLQFLLSRRGSHRDIISKLKEGQRVLLDGPYGHDIGVQHYQNVILVAKGMGIVGILPLALQLLLRRNHDNRIRNRLQNLSEADMMLRRRQEKAIDQEKASIIQKRKDTATERLGLTKQCLNRDSVKKIILFWALESNSQMQWADQQLKAMQKLDPENKLLVVWCGYPRSIDGTKPFTTSRFWKCWDCATVGNFDDLIISKIQEERARVAGSMKVIVCGNLPFCNFVRDGTIKCMGDSPISFTETEYRPRRIGNHDLQIGRPLDVSLFRSRVQVERPYDGEAIDLSRISPRSPPRRVNSTVSSQSDYSVNV</sequence>
<evidence type="ECO:0000256" key="2">
    <source>
        <dbReference type="SAM" id="MobiDB-lite"/>
    </source>
</evidence>
<evidence type="ECO:0000313" key="4">
    <source>
        <dbReference type="EMBL" id="KJZ70073.1"/>
    </source>
</evidence>
<name>A0A0F7ZRR5_9HYPO</name>
<gene>
    <name evidence="4" type="ORF">HIM_10534</name>
</gene>
<feature type="transmembrane region" description="Helical" evidence="3">
    <location>
        <begin position="6"/>
        <end position="24"/>
    </location>
</feature>
<keyword evidence="1" id="KW-0813">Transport</keyword>
<evidence type="ECO:0000256" key="3">
    <source>
        <dbReference type="SAM" id="Phobius"/>
    </source>
</evidence>
<protein>
    <recommendedName>
        <fullName evidence="6">FAD-binding FR-type domain-containing protein</fullName>
    </recommendedName>
</protein>
<dbReference type="EMBL" id="KQ030651">
    <property type="protein sequence ID" value="KJZ70073.1"/>
    <property type="molecule type" value="Genomic_DNA"/>
</dbReference>
<feature type="compositionally biased region" description="Low complexity" evidence="2">
    <location>
        <begin position="531"/>
        <end position="548"/>
    </location>
</feature>